<dbReference type="Proteomes" id="UP000239649">
    <property type="component" value="Unassembled WGS sequence"/>
</dbReference>
<evidence type="ECO:0000256" key="2">
    <source>
        <dbReference type="SAM" id="Phobius"/>
    </source>
</evidence>
<dbReference type="EMBL" id="LHPF02000003">
    <property type="protein sequence ID" value="PSC75166.1"/>
    <property type="molecule type" value="Genomic_DNA"/>
</dbReference>
<keyword evidence="2" id="KW-1133">Transmembrane helix</keyword>
<name>A0A2P6VM36_9CHLO</name>
<gene>
    <name evidence="3" type="ORF">C2E20_1851</name>
</gene>
<evidence type="ECO:0000313" key="4">
    <source>
        <dbReference type="Proteomes" id="UP000239649"/>
    </source>
</evidence>
<evidence type="ECO:0000313" key="3">
    <source>
        <dbReference type="EMBL" id="PSC75166.1"/>
    </source>
</evidence>
<keyword evidence="2" id="KW-0472">Membrane</keyword>
<protein>
    <submittedName>
        <fullName evidence="3">Hemolysin-type calcium-binding region</fullName>
    </submittedName>
</protein>
<dbReference type="AlphaFoldDB" id="A0A2P6VM36"/>
<keyword evidence="2" id="KW-0812">Transmembrane</keyword>
<comment type="caution">
    <text evidence="3">The sequence shown here is derived from an EMBL/GenBank/DDBJ whole genome shotgun (WGS) entry which is preliminary data.</text>
</comment>
<feature type="region of interest" description="Disordered" evidence="1">
    <location>
        <begin position="352"/>
        <end position="384"/>
    </location>
</feature>
<dbReference type="OrthoDB" id="10581060at2759"/>
<proteinExistence type="predicted"/>
<evidence type="ECO:0000256" key="1">
    <source>
        <dbReference type="SAM" id="MobiDB-lite"/>
    </source>
</evidence>
<accession>A0A2P6VM36</accession>
<keyword evidence="4" id="KW-1185">Reference proteome</keyword>
<feature type="transmembrane region" description="Helical" evidence="2">
    <location>
        <begin position="315"/>
        <end position="339"/>
    </location>
</feature>
<organism evidence="3 4">
    <name type="scientific">Micractinium conductrix</name>
    <dbReference type="NCBI Taxonomy" id="554055"/>
    <lineage>
        <taxon>Eukaryota</taxon>
        <taxon>Viridiplantae</taxon>
        <taxon>Chlorophyta</taxon>
        <taxon>core chlorophytes</taxon>
        <taxon>Trebouxiophyceae</taxon>
        <taxon>Chlorellales</taxon>
        <taxon>Chlorellaceae</taxon>
        <taxon>Chlorella clade</taxon>
        <taxon>Micractinium</taxon>
    </lineage>
</organism>
<sequence>MGGLSTTITDGSFSFTGVQTGQLQVLRITPAPRVAAAEAKALATAASDVCHDIATRLPQDLPLAAPKPASCTSPIVISPLTTLLALAPEDITEAELKAVLRLPSSWSILTVDSLRGAVQNAAGANAVLTAELQLKQAVGSGAALLALPGNTTSYQALATKLFQSVAAQAGSVARAPASGAAGSRRLAQATPAFSLASAAMLTQLLEQVQNEADPGEIAVISPAVLQAVSNMIAVWNEIVEEAPSVEYMQKAMAVSQTVLAAQVEGLVNGTLTTEQFEAATTPDAVRQQIDQAELEGVLLVDDDNGTPPPESSNDLGLALGLGLGLGLGLTALALGLWAVRRRRRRQAAAAALGGAGFGRADSPGSRVGRSTVVPRATTQDPPYP</sequence>
<dbReference type="STRING" id="554055.A0A2P6VM36"/>
<reference evidence="3 4" key="1">
    <citation type="journal article" date="2018" name="Plant J.">
        <title>Genome sequences of Chlorella sorokiniana UTEX 1602 and Micractinium conductrix SAG 241.80: implications to maltose excretion by a green alga.</title>
        <authorList>
            <person name="Arriola M.B."/>
            <person name="Velmurugan N."/>
            <person name="Zhang Y."/>
            <person name="Plunkett M.H."/>
            <person name="Hondzo H."/>
            <person name="Barney B.M."/>
        </authorList>
    </citation>
    <scope>NUCLEOTIDE SEQUENCE [LARGE SCALE GENOMIC DNA]</scope>
    <source>
        <strain evidence="3 4">SAG 241.80</strain>
    </source>
</reference>